<comment type="caution">
    <text evidence="1">The sequence shown here is derived from an EMBL/GenBank/DDBJ whole genome shotgun (WGS) entry which is preliminary data.</text>
</comment>
<reference evidence="1" key="1">
    <citation type="journal article" date="2015" name="Nature">
        <title>Complex archaea that bridge the gap between prokaryotes and eukaryotes.</title>
        <authorList>
            <person name="Spang A."/>
            <person name="Saw J.H."/>
            <person name="Jorgensen S.L."/>
            <person name="Zaremba-Niedzwiedzka K."/>
            <person name="Martijn J."/>
            <person name="Lind A.E."/>
            <person name="van Eijk R."/>
            <person name="Schleper C."/>
            <person name="Guy L."/>
            <person name="Ettema T.J."/>
        </authorList>
    </citation>
    <scope>NUCLEOTIDE SEQUENCE</scope>
</reference>
<protein>
    <submittedName>
        <fullName evidence="1">Uncharacterized protein</fullName>
    </submittedName>
</protein>
<dbReference type="EMBL" id="LAZR01007936">
    <property type="protein sequence ID" value="KKM81949.1"/>
    <property type="molecule type" value="Genomic_DNA"/>
</dbReference>
<gene>
    <name evidence="1" type="ORF">LCGC14_1324580</name>
</gene>
<evidence type="ECO:0000313" key="1">
    <source>
        <dbReference type="EMBL" id="KKM81949.1"/>
    </source>
</evidence>
<name>A0A0F9KIJ7_9ZZZZ</name>
<dbReference type="AlphaFoldDB" id="A0A0F9KIJ7"/>
<accession>A0A0F9KIJ7</accession>
<organism evidence="1">
    <name type="scientific">marine sediment metagenome</name>
    <dbReference type="NCBI Taxonomy" id="412755"/>
    <lineage>
        <taxon>unclassified sequences</taxon>
        <taxon>metagenomes</taxon>
        <taxon>ecological metagenomes</taxon>
    </lineage>
</organism>
<feature type="non-terminal residue" evidence="1">
    <location>
        <position position="30"/>
    </location>
</feature>
<sequence>MDPRLAKIRATGLSEGVPADGGFLVQQEFI</sequence>
<proteinExistence type="predicted"/>